<reference evidence="3 4" key="1">
    <citation type="submission" date="2013-08" db="EMBL/GenBank/DDBJ databases">
        <authorList>
            <person name="Weinstock G."/>
            <person name="Sodergren E."/>
            <person name="Wylie T."/>
            <person name="Fulton L."/>
            <person name="Fulton R."/>
            <person name="Fronick C."/>
            <person name="O'Laughlin M."/>
            <person name="Godfrey J."/>
            <person name="Miner T."/>
            <person name="Herter B."/>
            <person name="Appelbaum E."/>
            <person name="Cordes M."/>
            <person name="Lek S."/>
            <person name="Wollam A."/>
            <person name="Pepin K.H."/>
            <person name="Palsikar V.B."/>
            <person name="Mitreva M."/>
            <person name="Wilson R.K."/>
        </authorList>
    </citation>
    <scope>NUCLEOTIDE SEQUENCE [LARGE SCALE GENOMIC DNA]</scope>
    <source>
        <strain evidence="3 4">F0530</strain>
    </source>
</reference>
<dbReference type="AlphaFoldDB" id="U1RG22"/>
<feature type="region of interest" description="Disordered" evidence="1">
    <location>
        <begin position="1"/>
        <end position="121"/>
    </location>
</feature>
<feature type="compositionally biased region" description="Low complexity" evidence="1">
    <location>
        <begin position="30"/>
        <end position="89"/>
    </location>
</feature>
<feature type="compositionally biased region" description="Low complexity" evidence="1">
    <location>
        <begin position="308"/>
        <end position="328"/>
    </location>
</feature>
<dbReference type="EMBL" id="AWSC01000009">
    <property type="protein sequence ID" value="ERH18608.1"/>
    <property type="molecule type" value="Genomic_DNA"/>
</dbReference>
<protein>
    <submittedName>
        <fullName evidence="3">Uncharacterized protein</fullName>
    </submittedName>
</protein>
<evidence type="ECO:0000256" key="1">
    <source>
        <dbReference type="SAM" id="MobiDB-lite"/>
    </source>
</evidence>
<dbReference type="HOGENOM" id="CLU_018615_0_0_11"/>
<dbReference type="Proteomes" id="UP000016481">
    <property type="component" value="Unassembled WGS sequence"/>
</dbReference>
<keyword evidence="2" id="KW-1133">Transmembrane helix</keyword>
<accession>U1RG22</accession>
<feature type="transmembrane region" description="Helical" evidence="2">
    <location>
        <begin position="506"/>
        <end position="526"/>
    </location>
</feature>
<proteinExistence type="predicted"/>
<gene>
    <name evidence="3" type="ORF">HMPREF1978_00271</name>
</gene>
<name>U1RG22_9ACTO</name>
<keyword evidence="2" id="KW-0812">Transmembrane</keyword>
<evidence type="ECO:0000313" key="4">
    <source>
        <dbReference type="Proteomes" id="UP000016481"/>
    </source>
</evidence>
<feature type="transmembrane region" description="Helical" evidence="2">
    <location>
        <begin position="576"/>
        <end position="603"/>
    </location>
</feature>
<feature type="region of interest" description="Disordered" evidence="1">
    <location>
        <begin position="146"/>
        <end position="222"/>
    </location>
</feature>
<feature type="transmembrane region" description="Helical" evidence="2">
    <location>
        <begin position="467"/>
        <end position="486"/>
    </location>
</feature>
<sequence>MLANTPPAAGRRYTNAENAHTSGTFDSAARRATATTAATSATASTGASALTAASAAAASVTAQSPASATSANAPELADAAKPAVADAGATNPGSGAVRRRSLFTAVPQPVPVDEDSDDETIQVPVVREDLIPDSFSAASAVSASAASASATSAAESASAAETVSAAETTSAAETSSSVSAASAPSSLEHSSAATSPASASDDVAPESAVQADQADQEAVDSVQELNDAHEVEAAAVPLPTDFDAPSAISIPTPPHTVSSALSAESTFSIDSAVSAASAASSTGIILPTPAAPVTAAPPVPVTTAASAPVTASPATSSKANKLSDLPAPSDLPSPSEPAPAADVADLPAPPAPTGHGASAFTSDDEVVASDHTETTIMDAADMELEEVVKPVVTSTSPVGVERLDHLATADSADLAPVAPSPSSAIFASTRTAAFSDSANQSDADNEVDDDVLLAGSTVVGKPASRAAAHWGGTLLALVLFPIAWFLMHTAANALTGALADGWPKVFSTAGIIELGMAIVLLIVVMATATRSSLGTFVTGITTLLIGLPFVVVPSITKQYLGDFLANMALQSRFGRILSEAILLDGVSGRLVIIGLFLIMLGVVSHSTRRAGRRERLVMDRANTKK</sequence>
<evidence type="ECO:0000313" key="3">
    <source>
        <dbReference type="EMBL" id="ERH18608.1"/>
    </source>
</evidence>
<feature type="compositionally biased region" description="Polar residues" evidence="1">
    <location>
        <begin position="15"/>
        <end position="25"/>
    </location>
</feature>
<feature type="compositionally biased region" description="Low complexity" evidence="1">
    <location>
        <begin position="146"/>
        <end position="213"/>
    </location>
</feature>
<keyword evidence="2" id="KW-0472">Membrane</keyword>
<feature type="transmembrane region" description="Helical" evidence="2">
    <location>
        <begin position="533"/>
        <end position="556"/>
    </location>
</feature>
<dbReference type="PATRIC" id="fig|1321817.3.peg.228"/>
<feature type="region of interest" description="Disordered" evidence="1">
    <location>
        <begin position="308"/>
        <end position="363"/>
    </location>
</feature>
<organism evidence="3 4">
    <name type="scientific">Actinomyces graevenitzii F0530</name>
    <dbReference type="NCBI Taxonomy" id="1321817"/>
    <lineage>
        <taxon>Bacteria</taxon>
        <taxon>Bacillati</taxon>
        <taxon>Actinomycetota</taxon>
        <taxon>Actinomycetes</taxon>
        <taxon>Actinomycetales</taxon>
        <taxon>Actinomycetaceae</taxon>
        <taxon>Actinomyces</taxon>
    </lineage>
</organism>
<evidence type="ECO:0000256" key="2">
    <source>
        <dbReference type="SAM" id="Phobius"/>
    </source>
</evidence>
<comment type="caution">
    <text evidence="3">The sequence shown here is derived from an EMBL/GenBank/DDBJ whole genome shotgun (WGS) entry which is preliminary data.</text>
</comment>